<dbReference type="InterPro" id="IPR012336">
    <property type="entry name" value="Thioredoxin-like_fold"/>
</dbReference>
<dbReference type="Pfam" id="PF13192">
    <property type="entry name" value="Thioredoxin_3"/>
    <property type="match status" value="1"/>
</dbReference>
<gene>
    <name evidence="11" type="ORF">RE476_12465</name>
</gene>
<evidence type="ECO:0000256" key="1">
    <source>
        <dbReference type="ARBA" id="ARBA00004141"/>
    </source>
</evidence>
<evidence type="ECO:0000256" key="8">
    <source>
        <dbReference type="SAM" id="Phobius"/>
    </source>
</evidence>
<sequence>MRKRPVHQHPATKLPLSRTAGILILLLVLTTGIAQAGNVSVEYFYESGCLKCAQASPVIEKIVTQNPDINYSEYEIAASFSLAKQYGVNTVPAVVINKSTVINYEDYKGDTELLETMLSESIETAPPIPDKTESDIGISNSPESWNTDTQTPYVIFIAGLLAGFNPCLIAVMAFLASVIVSSGGSRKDMLVLVTGFCSGIFVTYMIVGFGILNTISYFPGIRETITTLMVLLVAFLGLWHLYDAYYIKKHSKSSFKTPRSFIDLMGKAEGRNILAISFIGGSIFSLVKAPCVGAVYLMILEMLISGNNILEGTLYMALYNLGVILPILILGALLAFGLDPEKVNEYREKRRVEIRLVTGIILILLALMLNFNII</sequence>
<dbReference type="InterPro" id="IPR051790">
    <property type="entry name" value="Cytochrome_c-biogenesis_DsbD"/>
</dbReference>
<feature type="transmembrane region" description="Helical" evidence="8">
    <location>
        <begin position="273"/>
        <end position="297"/>
    </location>
</feature>
<dbReference type="Pfam" id="PF02683">
    <property type="entry name" value="DsbD_TM"/>
    <property type="match status" value="1"/>
</dbReference>
<accession>A0AA51UFG3</accession>
<organism evidence="11 12">
    <name type="scientific">Methanolobus mangrovi</name>
    <dbReference type="NCBI Taxonomy" id="3072977"/>
    <lineage>
        <taxon>Archaea</taxon>
        <taxon>Methanobacteriati</taxon>
        <taxon>Methanobacteriota</taxon>
        <taxon>Stenosarchaea group</taxon>
        <taxon>Methanomicrobia</taxon>
        <taxon>Methanosarcinales</taxon>
        <taxon>Methanosarcinaceae</taxon>
        <taxon>Methanolobus</taxon>
    </lineage>
</organism>
<dbReference type="AlphaFoldDB" id="A0AA51UFG3"/>
<evidence type="ECO:0000256" key="6">
    <source>
        <dbReference type="ARBA" id="ARBA00022989"/>
    </source>
</evidence>
<evidence type="ECO:0000256" key="4">
    <source>
        <dbReference type="ARBA" id="ARBA00022692"/>
    </source>
</evidence>
<dbReference type="InterPro" id="IPR003834">
    <property type="entry name" value="Cyt_c_assmbl_TM_dom"/>
</dbReference>
<keyword evidence="5" id="KW-0249">Electron transport</keyword>
<keyword evidence="6 8" id="KW-1133">Transmembrane helix</keyword>
<name>A0AA51UFG3_9EURY</name>
<dbReference type="KEGG" id="mmav:RE476_12465"/>
<evidence type="ECO:0000313" key="12">
    <source>
        <dbReference type="Proteomes" id="UP001183006"/>
    </source>
</evidence>
<keyword evidence="7 8" id="KW-0472">Membrane</keyword>
<proteinExistence type="inferred from homology"/>
<dbReference type="GeneID" id="84230968"/>
<dbReference type="PANTHER" id="PTHR31272">
    <property type="entry name" value="CYTOCHROME C-TYPE BIOGENESIS PROTEIN HI_1454-RELATED"/>
    <property type="match status" value="1"/>
</dbReference>
<feature type="transmembrane region" description="Helical" evidence="8">
    <location>
        <begin position="153"/>
        <end position="178"/>
    </location>
</feature>
<feature type="transmembrane region" description="Helical" evidence="8">
    <location>
        <begin position="356"/>
        <end position="373"/>
    </location>
</feature>
<evidence type="ECO:0000256" key="7">
    <source>
        <dbReference type="ARBA" id="ARBA00023136"/>
    </source>
</evidence>
<evidence type="ECO:0000313" key="11">
    <source>
        <dbReference type="EMBL" id="WMW22165.1"/>
    </source>
</evidence>
<reference evidence="11" key="1">
    <citation type="submission" date="2023-08" db="EMBL/GenBank/DDBJ databases">
        <title>Methanolobus mangrovi sp. nov. and Methanolobus sediminis sp. nov, two novel methylotrophic methanogens isolated from mangrove sediments in China.</title>
        <authorList>
            <person name="Zhou J."/>
        </authorList>
    </citation>
    <scope>NUCLEOTIDE SEQUENCE</scope>
    <source>
        <strain evidence="11">FTZ2</strain>
    </source>
</reference>
<feature type="transmembrane region" description="Helical" evidence="8">
    <location>
        <begin position="190"/>
        <end position="212"/>
    </location>
</feature>
<dbReference type="Proteomes" id="UP001183006">
    <property type="component" value="Chromosome"/>
</dbReference>
<feature type="transmembrane region" description="Helical" evidence="8">
    <location>
        <begin position="224"/>
        <end position="242"/>
    </location>
</feature>
<keyword evidence="12" id="KW-1185">Reference proteome</keyword>
<comment type="subcellular location">
    <subcellularLocation>
        <location evidence="1">Membrane</location>
        <topology evidence="1">Multi-pass membrane protein</topology>
    </subcellularLocation>
</comment>
<feature type="domain" description="Thioredoxin-like fold" evidence="10">
    <location>
        <begin position="46"/>
        <end position="101"/>
    </location>
</feature>
<dbReference type="Gene3D" id="3.40.30.10">
    <property type="entry name" value="Glutaredoxin"/>
    <property type="match status" value="1"/>
</dbReference>
<feature type="domain" description="Cytochrome C biogenesis protein transmembrane" evidence="9">
    <location>
        <begin position="154"/>
        <end position="369"/>
    </location>
</feature>
<evidence type="ECO:0000256" key="3">
    <source>
        <dbReference type="ARBA" id="ARBA00007787"/>
    </source>
</evidence>
<dbReference type="RefSeq" id="WP_309307959.1">
    <property type="nucleotide sequence ID" value="NZ_CP133594.1"/>
</dbReference>
<evidence type="ECO:0000259" key="10">
    <source>
        <dbReference type="Pfam" id="PF13192"/>
    </source>
</evidence>
<dbReference type="GO" id="GO:0016020">
    <property type="term" value="C:membrane"/>
    <property type="evidence" value="ECO:0007669"/>
    <property type="project" value="UniProtKB-SubCell"/>
</dbReference>
<evidence type="ECO:0000256" key="5">
    <source>
        <dbReference type="ARBA" id="ARBA00022982"/>
    </source>
</evidence>
<evidence type="ECO:0000256" key="2">
    <source>
        <dbReference type="ARBA" id="ARBA00006143"/>
    </source>
</evidence>
<dbReference type="EMBL" id="CP133594">
    <property type="protein sequence ID" value="WMW22165.1"/>
    <property type="molecule type" value="Genomic_DNA"/>
</dbReference>
<evidence type="ECO:0000259" key="9">
    <source>
        <dbReference type="Pfam" id="PF02683"/>
    </source>
</evidence>
<dbReference type="PANTHER" id="PTHR31272:SF9">
    <property type="entry name" value="BLL1027 PROTEIN"/>
    <property type="match status" value="1"/>
</dbReference>
<comment type="similarity">
    <text evidence="3">Belongs to the glutaredoxin family.</text>
</comment>
<keyword evidence="5" id="KW-0813">Transport</keyword>
<dbReference type="CDD" id="cd02947">
    <property type="entry name" value="TRX_family"/>
    <property type="match status" value="1"/>
</dbReference>
<feature type="transmembrane region" description="Helical" evidence="8">
    <location>
        <begin position="317"/>
        <end position="336"/>
    </location>
</feature>
<protein>
    <submittedName>
        <fullName evidence="11">Cytochrome c biogenesis protein CcdA</fullName>
    </submittedName>
</protein>
<dbReference type="GO" id="GO:0017004">
    <property type="term" value="P:cytochrome complex assembly"/>
    <property type="evidence" value="ECO:0007669"/>
    <property type="project" value="InterPro"/>
</dbReference>
<comment type="similarity">
    <text evidence="2">Belongs to the DsbD family.</text>
</comment>
<keyword evidence="4 8" id="KW-0812">Transmembrane</keyword>
<dbReference type="InterPro" id="IPR036249">
    <property type="entry name" value="Thioredoxin-like_sf"/>
</dbReference>
<dbReference type="SUPFAM" id="SSF52833">
    <property type="entry name" value="Thioredoxin-like"/>
    <property type="match status" value="1"/>
</dbReference>